<dbReference type="GO" id="GO:0016114">
    <property type="term" value="P:terpenoid biosynthetic process"/>
    <property type="evidence" value="ECO:0007669"/>
    <property type="project" value="InterPro"/>
</dbReference>
<dbReference type="SUPFAM" id="SSF56014">
    <property type="entry name" value="Nitrite and sulphite reductase 4Fe-4S domain-like"/>
    <property type="match status" value="1"/>
</dbReference>
<dbReference type="AlphaFoldDB" id="A0A1Q9DYU8"/>
<evidence type="ECO:0000313" key="11">
    <source>
        <dbReference type="Proteomes" id="UP000186817"/>
    </source>
</evidence>
<dbReference type="InterPro" id="IPR058579">
    <property type="entry name" value="IspG_C"/>
</dbReference>
<dbReference type="Gene3D" id="3.30.413.10">
    <property type="entry name" value="Sulfite Reductase Hemoprotein, domain 1"/>
    <property type="match status" value="1"/>
</dbReference>
<evidence type="ECO:0000259" key="8">
    <source>
        <dbReference type="Pfam" id="PF04551"/>
    </source>
</evidence>
<name>A0A1Q9DYU8_SYMMI</name>
<dbReference type="EMBL" id="LSRX01000331">
    <property type="protein sequence ID" value="OLQ00356.1"/>
    <property type="molecule type" value="Genomic_DNA"/>
</dbReference>
<keyword evidence="11" id="KW-1185">Reference proteome</keyword>
<dbReference type="HAMAP" id="MF_00159">
    <property type="entry name" value="IspG"/>
    <property type="match status" value="1"/>
</dbReference>
<evidence type="ECO:0000256" key="3">
    <source>
        <dbReference type="ARBA" id="ARBA00022723"/>
    </source>
</evidence>
<reference evidence="10 11" key="1">
    <citation type="submission" date="2016-02" db="EMBL/GenBank/DDBJ databases">
        <title>Genome analysis of coral dinoflagellate symbionts highlights evolutionary adaptations to a symbiotic lifestyle.</title>
        <authorList>
            <person name="Aranda M."/>
            <person name="Li Y."/>
            <person name="Liew Y.J."/>
            <person name="Baumgarten S."/>
            <person name="Simakov O."/>
            <person name="Wilson M."/>
            <person name="Piel J."/>
            <person name="Ashoor H."/>
            <person name="Bougouffa S."/>
            <person name="Bajic V.B."/>
            <person name="Ryu T."/>
            <person name="Ravasi T."/>
            <person name="Bayer T."/>
            <person name="Micklem G."/>
            <person name="Kim H."/>
            <person name="Bhak J."/>
            <person name="Lajeunesse T.C."/>
            <person name="Voolstra C.R."/>
        </authorList>
    </citation>
    <scope>NUCLEOTIDE SEQUENCE [LARGE SCALE GENOMIC DNA]</scope>
    <source>
        <strain evidence="10 11">CCMP2467</strain>
    </source>
</reference>
<keyword evidence="5" id="KW-0408">Iron</keyword>
<evidence type="ECO:0000256" key="5">
    <source>
        <dbReference type="ARBA" id="ARBA00023004"/>
    </source>
</evidence>
<feature type="domain" description="IspG C-terminal" evidence="9">
    <location>
        <begin position="670"/>
        <end position="727"/>
    </location>
</feature>
<comment type="cofactor">
    <cofactor evidence="1">
        <name>[4Fe-4S] cluster</name>
        <dbReference type="ChEBI" id="CHEBI:49883"/>
    </cofactor>
</comment>
<gene>
    <name evidence="10" type="primary">ISPG</name>
    <name evidence="10" type="ORF">AK812_SmicGene17032</name>
</gene>
<comment type="caution">
    <text evidence="10">The sequence shown here is derived from an EMBL/GenBank/DDBJ whole genome shotgun (WGS) entry which is preliminary data.</text>
</comment>
<dbReference type="GO" id="GO:0019288">
    <property type="term" value="P:isopentenyl diphosphate biosynthetic process, methylerythritol 4-phosphate pathway"/>
    <property type="evidence" value="ECO:0007669"/>
    <property type="project" value="TreeGrafter"/>
</dbReference>
<feature type="domain" description="IspG TIM-barrel" evidence="8">
    <location>
        <begin position="111"/>
        <end position="381"/>
    </location>
</feature>
<keyword evidence="4" id="KW-0560">Oxidoreductase</keyword>
<dbReference type="OrthoDB" id="429167at2759"/>
<organism evidence="10 11">
    <name type="scientific">Symbiodinium microadriaticum</name>
    <name type="common">Dinoflagellate</name>
    <name type="synonym">Zooxanthella microadriatica</name>
    <dbReference type="NCBI Taxonomy" id="2951"/>
    <lineage>
        <taxon>Eukaryota</taxon>
        <taxon>Sar</taxon>
        <taxon>Alveolata</taxon>
        <taxon>Dinophyceae</taxon>
        <taxon>Suessiales</taxon>
        <taxon>Symbiodiniaceae</taxon>
        <taxon>Symbiodinium</taxon>
    </lineage>
</organism>
<dbReference type="PANTHER" id="PTHR30454">
    <property type="entry name" value="4-HYDROXY-3-METHYLBUT-2-EN-1-YL DIPHOSPHATE SYNTHASE"/>
    <property type="match status" value="1"/>
</dbReference>
<evidence type="ECO:0000256" key="1">
    <source>
        <dbReference type="ARBA" id="ARBA00001966"/>
    </source>
</evidence>
<evidence type="ECO:0000256" key="7">
    <source>
        <dbReference type="ARBA" id="ARBA00023229"/>
    </source>
</evidence>
<dbReference type="PIRSF" id="PIRSF037336">
    <property type="entry name" value="IspG_like"/>
    <property type="match status" value="1"/>
</dbReference>
<sequence>MKTAPLQADSFVEEPFQMATVPATAFIAARAGAERLVAPRVEHAPRSVSTRPGVQSQAATAAIAGSAFAALTSGRKKPGTARKGLRVVAARKAVPPGVYCEALEKCERRKTRTVYVGEVPVGSEHPIATQTMTTTLTTDVEGTVAQVKKCADMGIDIVRLTVQGMKEAKACEHIKKRLLEDGYKTPLVADIHFTPKVALVCADFVDKVRVNPGNFADGRKSFDTIDELTEEDVQEAKDAIEEALTPLVLKLKEQNKSMRIGVNHGSLAERILFQYGDSPEGMVASAIEFGEICRKHDFHNFIFSMKSSNPQVMVNAYRQLAREMYKLGWDYPLHLGVTEAGGGSDGRIKSAVGIGALLLDGLGDTIRVSLTEDPEFEAKPCIALRGVAEGAVGKGVAPFEEHSQRRSGQFSRRKCEYPIDVPLNQDGSVLSRMSVKELTSLDTAGLCDRLGLRLRADGDVQKDWKSVDAVVIEGMLPPGAGVKLKTLLDVPTGVLCKAGPNVPEGATVLMSADAVAAGDKLLVPKFHAPSEFASACRLPERLGGYAVVFTGEESQDEMQDVLEKASPRFILLKPANRDGRTFLARRFFAQLGQLEVGKSVPTMLWFHYAKEDNKDQDDVVVEASADFGSLFVDGMGEGLLWDAEDLSSDELRESSFNLLQASRMRISKTEFISCPSCGRTLFDLQETTAKIQSRTGHLPGVRIAVMGCIVNGPGEMADADFGYVGSGVGKLGTQLHFTDAVLSMNVKA</sequence>
<protein>
    <submittedName>
        <fullName evidence="10">4-hydroxy-3-methylbut-2-en-1-yl diphosphate synthase, chloroplastic</fullName>
    </submittedName>
</protein>
<dbReference type="Pfam" id="PF04551">
    <property type="entry name" value="GcpE"/>
    <property type="match status" value="1"/>
</dbReference>
<dbReference type="InterPro" id="IPR004588">
    <property type="entry name" value="IspG_bac-typ"/>
</dbReference>
<accession>A0A1Q9DYU8</accession>
<evidence type="ECO:0000256" key="6">
    <source>
        <dbReference type="ARBA" id="ARBA00023014"/>
    </source>
</evidence>
<dbReference type="Proteomes" id="UP000186817">
    <property type="component" value="Unassembled WGS sequence"/>
</dbReference>
<dbReference type="NCBIfam" id="TIGR00612">
    <property type="entry name" value="ispG_gcpE"/>
    <property type="match status" value="1"/>
</dbReference>
<dbReference type="FunFam" id="3.20.20.20:FF:000005">
    <property type="entry name" value="4-hydroxy-3-methylbut-2-en-1-yl diphosphate synthase (flavodoxin)"/>
    <property type="match status" value="1"/>
</dbReference>
<evidence type="ECO:0000256" key="4">
    <source>
        <dbReference type="ARBA" id="ARBA00023002"/>
    </source>
</evidence>
<keyword evidence="3" id="KW-0479">Metal-binding</keyword>
<dbReference type="InterPro" id="IPR011005">
    <property type="entry name" value="Dihydropteroate_synth-like_sf"/>
</dbReference>
<keyword evidence="6" id="KW-0411">Iron-sulfur</keyword>
<dbReference type="Pfam" id="PF26540">
    <property type="entry name" value="GcpE_C"/>
    <property type="match status" value="1"/>
</dbReference>
<keyword evidence="7" id="KW-0414">Isoprene biosynthesis</keyword>
<dbReference type="GO" id="GO:0051539">
    <property type="term" value="F:4 iron, 4 sulfur cluster binding"/>
    <property type="evidence" value="ECO:0007669"/>
    <property type="project" value="UniProtKB-KW"/>
</dbReference>
<dbReference type="InterPro" id="IPR017178">
    <property type="entry name" value="IspG_atypical"/>
</dbReference>
<dbReference type="OMA" id="LYVGKEC"/>
<dbReference type="PANTHER" id="PTHR30454:SF0">
    <property type="entry name" value="4-HYDROXY-3-METHYLBUT-2-EN-1-YL DIPHOSPHATE SYNTHASE (FERREDOXIN), CHLOROPLASTIC"/>
    <property type="match status" value="1"/>
</dbReference>
<dbReference type="InterPro" id="IPR058578">
    <property type="entry name" value="IspG_TIM"/>
</dbReference>
<evidence type="ECO:0000259" key="9">
    <source>
        <dbReference type="Pfam" id="PF26540"/>
    </source>
</evidence>
<keyword evidence="2" id="KW-0004">4Fe-4S</keyword>
<proteinExistence type="inferred from homology"/>
<dbReference type="Gene3D" id="3.20.20.20">
    <property type="entry name" value="Dihydropteroate synthase-like"/>
    <property type="match status" value="1"/>
</dbReference>
<dbReference type="InterPro" id="IPR045854">
    <property type="entry name" value="NO2/SO3_Rdtase_4Fe4S_sf"/>
</dbReference>
<evidence type="ECO:0000256" key="2">
    <source>
        <dbReference type="ARBA" id="ARBA00022485"/>
    </source>
</evidence>
<dbReference type="GO" id="GO:0005506">
    <property type="term" value="F:iron ion binding"/>
    <property type="evidence" value="ECO:0007669"/>
    <property type="project" value="InterPro"/>
</dbReference>
<dbReference type="GO" id="GO:0046429">
    <property type="term" value="F:4-hydroxy-3-methylbut-2-en-1-yl diphosphate synthase activity (ferredoxin)"/>
    <property type="evidence" value="ECO:0007669"/>
    <property type="project" value="InterPro"/>
</dbReference>
<evidence type="ECO:0000313" key="10">
    <source>
        <dbReference type="EMBL" id="OLQ00356.1"/>
    </source>
</evidence>